<dbReference type="Proteomes" id="UP001437574">
    <property type="component" value="Unassembled WGS sequence"/>
</dbReference>
<accession>A0ABC9VKB8</accession>
<reference evidence="2" key="2">
    <citation type="submission" date="2024-01" db="EMBL/GenBank/DDBJ databases">
        <title>Draft genome sequence of Lactobacillus amylovorus strain TKL145.</title>
        <authorList>
            <person name="Tohno M."/>
            <person name="Tanizawa Y."/>
        </authorList>
    </citation>
    <scope>NUCLEOTIDE SEQUENCE [LARGE SCALE GENOMIC DNA]</scope>
    <source>
        <strain evidence="2">TKL145</strain>
    </source>
</reference>
<name>A0ABC9VKB8_LACAM</name>
<dbReference type="EMBL" id="BAAAAK010000001">
    <property type="protein sequence ID" value="GAA0041724.1"/>
    <property type="molecule type" value="Genomic_DNA"/>
</dbReference>
<dbReference type="RefSeq" id="WP_353302345.1">
    <property type="nucleotide sequence ID" value="NZ_BAAAAK010000001.1"/>
</dbReference>
<protein>
    <submittedName>
        <fullName evidence="1">Uncharacterized protein</fullName>
    </submittedName>
</protein>
<sequence>MKSDLKQLDIGLRGTLREFKATYTTGFLRKHGYMAYIPQNSFNHIPLCETVQTKYGEMVVNSWDVLTYVGKGMWSTERSQKKYA</sequence>
<dbReference type="AlphaFoldDB" id="A0ABC9VKB8"/>
<evidence type="ECO:0000313" key="1">
    <source>
        <dbReference type="EMBL" id="GAA0041724.1"/>
    </source>
</evidence>
<comment type="caution">
    <text evidence="1">The sequence shown here is derived from an EMBL/GenBank/DDBJ whole genome shotgun (WGS) entry which is preliminary data.</text>
</comment>
<organism evidence="1 2">
    <name type="scientific">Lactobacillus amylovorus subsp. animalium</name>
    <dbReference type="NCBI Taxonomy" id="3378536"/>
    <lineage>
        <taxon>Bacteria</taxon>
        <taxon>Bacillati</taxon>
        <taxon>Bacillota</taxon>
        <taxon>Bacilli</taxon>
        <taxon>Lactobacillales</taxon>
        <taxon>Lactobacillaceae</taxon>
        <taxon>Lactobacillus</taxon>
    </lineage>
</organism>
<gene>
    <name evidence="1" type="ORF">LATKL145_01340</name>
</gene>
<evidence type="ECO:0000313" key="2">
    <source>
        <dbReference type="Proteomes" id="UP001437574"/>
    </source>
</evidence>
<proteinExistence type="predicted"/>
<reference evidence="1 2" key="1">
    <citation type="journal article" date="2024" name="Int. J. Syst. Evol. Microbiol.">
        <title>Proposal of Lactobacillus amylovorus subsp. animalis subsp. nov. and an emended description of Lactobacillus amylovorus.</title>
        <authorList>
            <person name="Yamane K."/>
            <person name="Tanizawa Y."/>
            <person name="Kobayashi H."/>
            <person name="Kamizono T."/>
            <person name="Kojima Y."/>
            <person name="Takagi H."/>
            <person name="Tohno M."/>
        </authorList>
    </citation>
    <scope>NUCLEOTIDE SEQUENCE [LARGE SCALE GENOMIC DNA]</scope>
    <source>
        <strain evidence="1 2">TKL145</strain>
    </source>
</reference>